<dbReference type="SUPFAM" id="SSF52833">
    <property type="entry name" value="Thioredoxin-like"/>
    <property type="match status" value="1"/>
</dbReference>
<reference evidence="6" key="1">
    <citation type="submission" date="2025-08" db="UniProtKB">
        <authorList>
            <consortium name="RefSeq"/>
        </authorList>
    </citation>
    <scope>IDENTIFICATION</scope>
</reference>
<keyword evidence="2 3" id="KW-0732">Signal</keyword>
<evidence type="ECO:0000256" key="1">
    <source>
        <dbReference type="ARBA" id="ARBA00006347"/>
    </source>
</evidence>
<evidence type="ECO:0000313" key="5">
    <source>
        <dbReference type="Proteomes" id="UP000694920"/>
    </source>
</evidence>
<evidence type="ECO:0000256" key="2">
    <source>
        <dbReference type="ARBA" id="ARBA00022729"/>
    </source>
</evidence>
<dbReference type="GeneID" id="107265366"/>
<dbReference type="Proteomes" id="UP000694920">
    <property type="component" value="Unplaced"/>
</dbReference>
<dbReference type="AlphaFoldDB" id="A0AAJ7BN96"/>
<organism evidence="5 6">
    <name type="scientific">Cephus cinctus</name>
    <name type="common">Wheat stem sawfly</name>
    <dbReference type="NCBI Taxonomy" id="211228"/>
    <lineage>
        <taxon>Eukaryota</taxon>
        <taxon>Metazoa</taxon>
        <taxon>Ecdysozoa</taxon>
        <taxon>Arthropoda</taxon>
        <taxon>Hexapoda</taxon>
        <taxon>Insecta</taxon>
        <taxon>Pterygota</taxon>
        <taxon>Neoptera</taxon>
        <taxon>Endopterygota</taxon>
        <taxon>Hymenoptera</taxon>
        <taxon>Cephoidea</taxon>
        <taxon>Cephidae</taxon>
        <taxon>Cephus</taxon>
    </lineage>
</organism>
<name>A0AAJ7BN96_CEPCN</name>
<dbReference type="RefSeq" id="XP_015590258.1">
    <property type="nucleotide sequence ID" value="XM_015734772.2"/>
</dbReference>
<feature type="chain" id="PRO_5042613547" evidence="3">
    <location>
        <begin position="20"/>
        <end position="140"/>
    </location>
</feature>
<evidence type="ECO:0000256" key="3">
    <source>
        <dbReference type="SAM" id="SignalP"/>
    </source>
</evidence>
<sequence>MIRKSVYLLFLVPAQIAFAQEEDARIVQYNTEEPFLEGHAPHHHFTMYYNSKLDQDIQPFWKHLRETYDKYKHDHMRIVKIDCATHESICIRENITHFPTFKLFIDGERKRITFHGKEDIPTLIAFIEDQLIKAARMGDK</sequence>
<gene>
    <name evidence="6" type="primary">LOC107265366</name>
</gene>
<dbReference type="KEGG" id="ccin:107265366"/>
<dbReference type="Gene3D" id="3.40.30.10">
    <property type="entry name" value="Glutaredoxin"/>
    <property type="match status" value="1"/>
</dbReference>
<dbReference type="PANTHER" id="PTHR45672:SF3">
    <property type="entry name" value="THIOREDOXIN DOMAIN-CONTAINING PROTEIN 5"/>
    <property type="match status" value="1"/>
</dbReference>
<comment type="similarity">
    <text evidence="1">Belongs to the protein disulfide isomerase family.</text>
</comment>
<dbReference type="GO" id="GO:0003756">
    <property type="term" value="F:protein disulfide isomerase activity"/>
    <property type="evidence" value="ECO:0007669"/>
    <property type="project" value="TreeGrafter"/>
</dbReference>
<dbReference type="PANTHER" id="PTHR45672">
    <property type="entry name" value="PROTEIN DISULFIDE-ISOMERASE C17H9.14C-RELATED"/>
    <property type="match status" value="1"/>
</dbReference>
<proteinExistence type="inferred from homology"/>
<feature type="domain" description="Thioredoxin" evidence="4">
    <location>
        <begin position="55"/>
        <end position="128"/>
    </location>
</feature>
<dbReference type="InterPro" id="IPR051063">
    <property type="entry name" value="PDI"/>
</dbReference>
<dbReference type="GO" id="GO:0006457">
    <property type="term" value="P:protein folding"/>
    <property type="evidence" value="ECO:0007669"/>
    <property type="project" value="TreeGrafter"/>
</dbReference>
<protein>
    <submittedName>
        <fullName evidence="6">Thioredoxin domain-containing protein 5 homolog</fullName>
    </submittedName>
</protein>
<evidence type="ECO:0000313" key="6">
    <source>
        <dbReference type="RefSeq" id="XP_015590258.1"/>
    </source>
</evidence>
<feature type="signal peptide" evidence="3">
    <location>
        <begin position="1"/>
        <end position="19"/>
    </location>
</feature>
<accession>A0AAJ7BN96</accession>
<dbReference type="GO" id="GO:0005783">
    <property type="term" value="C:endoplasmic reticulum"/>
    <property type="evidence" value="ECO:0007669"/>
    <property type="project" value="TreeGrafter"/>
</dbReference>
<keyword evidence="5" id="KW-1185">Reference proteome</keyword>
<evidence type="ECO:0000259" key="4">
    <source>
        <dbReference type="Pfam" id="PF00085"/>
    </source>
</evidence>
<dbReference type="CDD" id="cd02961">
    <property type="entry name" value="PDI_a_family"/>
    <property type="match status" value="1"/>
</dbReference>
<dbReference type="Pfam" id="PF00085">
    <property type="entry name" value="Thioredoxin"/>
    <property type="match status" value="1"/>
</dbReference>
<dbReference type="InterPro" id="IPR013766">
    <property type="entry name" value="Thioredoxin_domain"/>
</dbReference>
<dbReference type="InterPro" id="IPR036249">
    <property type="entry name" value="Thioredoxin-like_sf"/>
</dbReference>